<dbReference type="OrthoDB" id="36308at2157"/>
<comment type="catalytic activity">
    <reaction evidence="9 10">
        <text>L-histidinol + 2 NAD(+) + H2O = L-histidine + 2 NADH + 3 H(+)</text>
        <dbReference type="Rhea" id="RHEA:20641"/>
        <dbReference type="ChEBI" id="CHEBI:15377"/>
        <dbReference type="ChEBI" id="CHEBI:15378"/>
        <dbReference type="ChEBI" id="CHEBI:57540"/>
        <dbReference type="ChEBI" id="CHEBI:57595"/>
        <dbReference type="ChEBI" id="CHEBI:57699"/>
        <dbReference type="ChEBI" id="CHEBI:57945"/>
        <dbReference type="EC" id="1.1.1.23"/>
    </reaction>
</comment>
<dbReference type="GO" id="GO:0051287">
    <property type="term" value="F:NAD binding"/>
    <property type="evidence" value="ECO:0007669"/>
    <property type="project" value="InterPro"/>
</dbReference>
<keyword evidence="10" id="KW-0028">Amino-acid biosynthesis</keyword>
<dbReference type="GO" id="GO:0004399">
    <property type="term" value="F:histidinol dehydrogenase activity"/>
    <property type="evidence" value="ECO:0007669"/>
    <property type="project" value="UniProtKB-UniRule"/>
</dbReference>
<evidence type="ECO:0000256" key="13">
    <source>
        <dbReference type="PIRSR" id="PIRSR000099-3"/>
    </source>
</evidence>
<dbReference type="InterPro" id="IPR022695">
    <property type="entry name" value="Histidinol_DH_monofunct"/>
</dbReference>
<feature type="binding site" evidence="14">
    <location>
        <position position="255"/>
    </location>
    <ligand>
        <name>Zn(2+)</name>
        <dbReference type="ChEBI" id="CHEBI:29105"/>
    </ligand>
</feature>
<keyword evidence="8 10" id="KW-0560">Oxidoreductase</keyword>
<accession>A0A4P8WQK1</accession>
<dbReference type="InterPro" id="IPR001692">
    <property type="entry name" value="Histidinol_DH_CS"/>
</dbReference>
<feature type="binding site" evidence="14">
    <location>
        <position position="252"/>
    </location>
    <ligand>
        <name>Zn(2+)</name>
        <dbReference type="ChEBI" id="CHEBI:29105"/>
    </ligand>
</feature>
<gene>
    <name evidence="16" type="primary">hisD</name>
    <name evidence="16" type="ORF">FEJ81_21100</name>
</gene>
<feature type="binding site" evidence="14">
    <location>
        <position position="413"/>
    </location>
    <ligand>
        <name>Zn(2+)</name>
        <dbReference type="ChEBI" id="CHEBI:29105"/>
    </ligand>
</feature>
<evidence type="ECO:0000256" key="8">
    <source>
        <dbReference type="ARBA" id="ARBA00023002"/>
    </source>
</evidence>
<dbReference type="CDD" id="cd06572">
    <property type="entry name" value="Histidinol_dh"/>
    <property type="match status" value="1"/>
</dbReference>
<dbReference type="AlphaFoldDB" id="A0A4P8WQK1"/>
<dbReference type="PRINTS" id="PR00083">
    <property type="entry name" value="HOLDHDRGNASE"/>
</dbReference>
<evidence type="ECO:0000256" key="15">
    <source>
        <dbReference type="RuleBase" id="RU004175"/>
    </source>
</evidence>
<feature type="binding site" evidence="13">
    <location>
        <position position="413"/>
    </location>
    <ligand>
        <name>substrate</name>
    </ligand>
</feature>
<feature type="binding site" evidence="13">
    <location>
        <position position="255"/>
    </location>
    <ligand>
        <name>substrate</name>
    </ligand>
</feature>
<dbReference type="GO" id="GO:0046872">
    <property type="term" value="F:metal ion binding"/>
    <property type="evidence" value="ECO:0007669"/>
    <property type="project" value="UniProtKB-KW"/>
</dbReference>
<feature type="binding site" evidence="12">
    <location>
        <position position="207"/>
    </location>
    <ligand>
        <name>NAD(+)</name>
        <dbReference type="ChEBI" id="CHEBI:57540"/>
    </ligand>
</feature>
<feature type="binding site" evidence="13">
    <location>
        <position position="252"/>
    </location>
    <ligand>
        <name>substrate</name>
    </ligand>
</feature>
<reference evidence="17" key="1">
    <citation type="submission" date="2019-05" db="EMBL/GenBank/DDBJ databases">
        <title>Genome sequence and methylation pattern of the halophilic Archaeon Natrinema versiforme BOL5-4.</title>
        <authorList>
            <person name="DasSarma P."/>
            <person name="Anton B.P."/>
            <person name="DasSarma S.L."/>
            <person name="Martinez F.L."/>
            <person name="Guzman D."/>
            <person name="Roberts R.J."/>
            <person name="DasSarma S."/>
        </authorList>
    </citation>
    <scope>NUCLEOTIDE SEQUENCE [LARGE SCALE GENOMIC DNA]</scope>
    <source>
        <strain evidence="17">BOL5-4</strain>
        <plasmid evidence="17">pnve414</plasmid>
    </source>
</reference>
<dbReference type="InterPro" id="IPR016161">
    <property type="entry name" value="Ald_DH/histidinol_DH"/>
</dbReference>
<evidence type="ECO:0000313" key="16">
    <source>
        <dbReference type="EMBL" id="QCS44803.1"/>
    </source>
</evidence>
<dbReference type="Proteomes" id="UP000302218">
    <property type="component" value="Plasmid pNVE414"/>
</dbReference>
<evidence type="ECO:0000256" key="1">
    <source>
        <dbReference type="ARBA" id="ARBA00003850"/>
    </source>
</evidence>
<feature type="binding site" evidence="13">
    <location>
        <position position="408"/>
    </location>
    <ligand>
        <name>substrate</name>
    </ligand>
</feature>
<evidence type="ECO:0000256" key="7">
    <source>
        <dbReference type="ARBA" id="ARBA00022833"/>
    </source>
</evidence>
<evidence type="ECO:0000256" key="4">
    <source>
        <dbReference type="ARBA" id="ARBA00012965"/>
    </source>
</evidence>
<organism evidence="16 17">
    <name type="scientific">Natrinema versiforme</name>
    <dbReference type="NCBI Taxonomy" id="88724"/>
    <lineage>
        <taxon>Archaea</taxon>
        <taxon>Methanobacteriati</taxon>
        <taxon>Methanobacteriota</taxon>
        <taxon>Stenosarchaea group</taxon>
        <taxon>Halobacteria</taxon>
        <taxon>Halobacteriales</taxon>
        <taxon>Natrialbaceae</taxon>
        <taxon>Natrinema</taxon>
    </lineage>
</organism>
<dbReference type="RefSeq" id="WP_138247194.1">
    <property type="nucleotide sequence ID" value="NZ_CP040332.1"/>
</dbReference>
<geneLocation type="plasmid" evidence="17">
    <name>pnve414</name>
</geneLocation>
<feature type="binding site" evidence="12">
    <location>
        <position position="122"/>
    </location>
    <ligand>
        <name>NAD(+)</name>
        <dbReference type="ChEBI" id="CHEBI:57540"/>
    </ligand>
</feature>
<feature type="binding site" evidence="13">
    <location>
        <position position="321"/>
    </location>
    <ligand>
        <name>substrate</name>
    </ligand>
</feature>
<evidence type="ECO:0000256" key="12">
    <source>
        <dbReference type="PIRSR" id="PIRSR000099-2"/>
    </source>
</evidence>
<evidence type="ECO:0000256" key="11">
    <source>
        <dbReference type="PIRSR" id="PIRSR000099-1"/>
    </source>
</evidence>
<feature type="binding site" evidence="12">
    <location>
        <position position="184"/>
    </location>
    <ligand>
        <name>NAD(+)</name>
        <dbReference type="ChEBI" id="CHEBI:57540"/>
    </ligand>
</feature>
<sequence length="433" mass="46769">MSESVDYLKEAGSASIEIDQEVTDAVHDILSEVKERGDEALYEFTERFDDVEVEEFRIDDAEIEAAAAELTDAEKETIDNTIENVRAFHEEQREHIEGFEKEFEEGVKLGQRIVPVESAGTYVPGGRHPLVAAPAMSIVPAKVAGVDRIVTCAPPQENGSIQPAQLYAMDRAGADEIYSIGGAQAIGAMAYGTESVPGVAKITGPGNVFTTEAKRQVFGHVGIDFLAGPSEVLILTDETADPELVATDLLAQAEHDPNSRPILVSTDYDVAEAAVEALDEQASDLRTEDVARECWDENGEVVVADSMNAAVDVVNDYAIEHLQVMIDDPRSIVDDLTNYGSLFLGDHSPVVFGDKAVGTNHSLPTLEVARYSGGITASTYLKILTHQEATEEGAARIAPWAAEICKLEGTHAHQLSAEARFRDDISPDYGPQE</sequence>
<protein>
    <recommendedName>
        <fullName evidence="5 10">Histidinol dehydrogenase</fullName>
        <shortName evidence="10">HDH</shortName>
        <ecNumber evidence="4 10">1.1.1.23</ecNumber>
    </recommendedName>
</protein>
<dbReference type="KEGG" id="nvr:FEJ81_21100"/>
<feature type="binding site" evidence="14">
    <location>
        <position position="354"/>
    </location>
    <ligand>
        <name>Zn(2+)</name>
        <dbReference type="ChEBI" id="CHEBI:29105"/>
    </ligand>
</feature>
<evidence type="ECO:0000256" key="6">
    <source>
        <dbReference type="ARBA" id="ARBA00022723"/>
    </source>
</evidence>
<evidence type="ECO:0000256" key="9">
    <source>
        <dbReference type="ARBA" id="ARBA00049489"/>
    </source>
</evidence>
<dbReference type="GO" id="GO:0000105">
    <property type="term" value="P:L-histidine biosynthetic process"/>
    <property type="evidence" value="ECO:0007669"/>
    <property type="project" value="UniProtKB-UniRule"/>
</dbReference>
<dbReference type="EC" id="1.1.1.23" evidence="4 10"/>
<feature type="active site" description="Proton acceptor" evidence="11">
    <location>
        <position position="321"/>
    </location>
</feature>
<dbReference type="PIRSF" id="PIRSF000099">
    <property type="entry name" value="Histidinol_dh"/>
    <property type="match status" value="1"/>
</dbReference>
<dbReference type="NCBIfam" id="TIGR00069">
    <property type="entry name" value="hisD"/>
    <property type="match status" value="1"/>
</dbReference>
<dbReference type="GeneID" id="40267826"/>
<keyword evidence="7 14" id="KW-0862">Zinc</keyword>
<dbReference type="FunFam" id="3.40.50.1980:FF:000001">
    <property type="entry name" value="Histidinol dehydrogenase"/>
    <property type="match status" value="1"/>
</dbReference>
<dbReference type="UniPathway" id="UPA00031">
    <property type="reaction ID" value="UER00014"/>
</dbReference>
<feature type="binding site" evidence="13">
    <location>
        <position position="230"/>
    </location>
    <ligand>
        <name>substrate</name>
    </ligand>
</feature>
<comment type="pathway">
    <text evidence="2 10">Amino-acid biosynthesis; L-histidine biosynthesis; L-histidine from 5-phospho-alpha-D-ribose 1-diphosphate: step 9/9.</text>
</comment>
<proteinExistence type="inferred from homology"/>
<dbReference type="PANTHER" id="PTHR21256:SF14">
    <property type="entry name" value="HISTIDINOL DEHYDROGENASE"/>
    <property type="match status" value="1"/>
</dbReference>
<dbReference type="GO" id="GO:0005829">
    <property type="term" value="C:cytosol"/>
    <property type="evidence" value="ECO:0007669"/>
    <property type="project" value="TreeGrafter"/>
</dbReference>
<dbReference type="Gene3D" id="1.20.5.1300">
    <property type="match status" value="1"/>
</dbReference>
<name>A0A4P8WQK1_9EURY</name>
<dbReference type="Pfam" id="PF00815">
    <property type="entry name" value="Histidinol_dh"/>
    <property type="match status" value="1"/>
</dbReference>
<dbReference type="EMBL" id="CP040332">
    <property type="protein sequence ID" value="QCS44803.1"/>
    <property type="molecule type" value="Genomic_DNA"/>
</dbReference>
<evidence type="ECO:0000256" key="5">
    <source>
        <dbReference type="ARBA" id="ARBA00016531"/>
    </source>
</evidence>
<comment type="function">
    <text evidence="1 10">Catalyzes the sequential NAD-dependent oxidations of L-histidinol to L-histidinaldehyde and then to L-histidine.</text>
</comment>
<keyword evidence="10 12" id="KW-0520">NAD</keyword>
<keyword evidence="10" id="KW-0368">Histidine biosynthesis</keyword>
<feature type="binding site" evidence="13">
    <location>
        <position position="354"/>
    </location>
    <ligand>
        <name>substrate</name>
    </ligand>
</feature>
<dbReference type="InterPro" id="IPR012131">
    <property type="entry name" value="Hstdl_DH"/>
</dbReference>
<evidence type="ECO:0000256" key="3">
    <source>
        <dbReference type="ARBA" id="ARBA00010178"/>
    </source>
</evidence>
<dbReference type="PROSITE" id="PS00611">
    <property type="entry name" value="HISOL_DEHYDROGENASE"/>
    <property type="match status" value="1"/>
</dbReference>
<comment type="similarity">
    <text evidence="3 10 15">Belongs to the histidinol dehydrogenase family.</text>
</comment>
<comment type="cofactor">
    <cofactor evidence="14">
        <name>Zn(2+)</name>
        <dbReference type="ChEBI" id="CHEBI:29105"/>
    </cofactor>
    <text evidence="14">Binds 1 zinc ion per subunit.</text>
</comment>
<feature type="active site" description="Proton acceptor" evidence="11">
    <location>
        <position position="320"/>
    </location>
</feature>
<dbReference type="FunFam" id="3.40.50.1980:FF:000026">
    <property type="entry name" value="Histidinol dehydrogenase"/>
    <property type="match status" value="1"/>
</dbReference>
<keyword evidence="16" id="KW-0614">Plasmid</keyword>
<evidence type="ECO:0000256" key="10">
    <source>
        <dbReference type="PIRNR" id="PIRNR000099"/>
    </source>
</evidence>
<evidence type="ECO:0000256" key="2">
    <source>
        <dbReference type="ARBA" id="ARBA00004940"/>
    </source>
</evidence>
<dbReference type="Gene3D" id="3.40.50.1980">
    <property type="entry name" value="Nitrogenase molybdenum iron protein domain"/>
    <property type="match status" value="2"/>
</dbReference>
<evidence type="ECO:0000313" key="17">
    <source>
        <dbReference type="Proteomes" id="UP000302218"/>
    </source>
</evidence>
<evidence type="ECO:0000256" key="14">
    <source>
        <dbReference type="PIRSR" id="PIRSR000099-4"/>
    </source>
</evidence>
<dbReference type="PANTHER" id="PTHR21256">
    <property type="entry name" value="HISTIDINOL DEHYDROGENASE HDH"/>
    <property type="match status" value="1"/>
</dbReference>
<dbReference type="SUPFAM" id="SSF53720">
    <property type="entry name" value="ALDH-like"/>
    <property type="match status" value="1"/>
</dbReference>
<keyword evidence="6 14" id="KW-0479">Metal-binding</keyword>